<evidence type="ECO:0000256" key="2">
    <source>
        <dbReference type="ARBA" id="ARBA00022448"/>
    </source>
</evidence>
<evidence type="ECO:0000256" key="1">
    <source>
        <dbReference type="ARBA" id="ARBA00004429"/>
    </source>
</evidence>
<organism evidence="10 11">
    <name type="scientific">Paraburkholderia susongensis</name>
    <dbReference type="NCBI Taxonomy" id="1515439"/>
    <lineage>
        <taxon>Bacteria</taxon>
        <taxon>Pseudomonadati</taxon>
        <taxon>Pseudomonadota</taxon>
        <taxon>Betaproteobacteria</taxon>
        <taxon>Burkholderiales</taxon>
        <taxon>Burkholderiaceae</taxon>
        <taxon>Paraburkholderia</taxon>
    </lineage>
</organism>
<evidence type="ECO:0000256" key="7">
    <source>
        <dbReference type="ARBA" id="ARBA00023136"/>
    </source>
</evidence>
<dbReference type="OrthoDB" id="9815533at2"/>
<dbReference type="STRING" id="1515439.SAMN06265784_110133"/>
<evidence type="ECO:0000256" key="3">
    <source>
        <dbReference type="ARBA" id="ARBA00022475"/>
    </source>
</evidence>
<dbReference type="GO" id="GO:0055085">
    <property type="term" value="P:transmembrane transport"/>
    <property type="evidence" value="ECO:0007669"/>
    <property type="project" value="InterPro"/>
</dbReference>
<feature type="transmembrane region" description="Helical" evidence="8">
    <location>
        <begin position="132"/>
        <end position="155"/>
    </location>
</feature>
<protein>
    <submittedName>
        <fullName evidence="10">Putative spermidine/putrescine transport system permease protein</fullName>
    </submittedName>
</protein>
<evidence type="ECO:0000256" key="5">
    <source>
        <dbReference type="ARBA" id="ARBA00022692"/>
    </source>
</evidence>
<feature type="transmembrane region" description="Helical" evidence="8">
    <location>
        <begin position="105"/>
        <end position="126"/>
    </location>
</feature>
<dbReference type="Proteomes" id="UP000193228">
    <property type="component" value="Unassembled WGS sequence"/>
</dbReference>
<keyword evidence="2 8" id="KW-0813">Transport</keyword>
<dbReference type="SUPFAM" id="SSF161098">
    <property type="entry name" value="MetI-like"/>
    <property type="match status" value="1"/>
</dbReference>
<keyword evidence="7 8" id="KW-0472">Membrane</keyword>
<reference evidence="11" key="1">
    <citation type="submission" date="2017-04" db="EMBL/GenBank/DDBJ databases">
        <authorList>
            <person name="Varghese N."/>
            <person name="Submissions S."/>
        </authorList>
    </citation>
    <scope>NUCLEOTIDE SEQUENCE [LARGE SCALE GENOMIC DNA]</scope>
    <source>
        <strain evidence="11">LMG 29540</strain>
    </source>
</reference>
<accession>A0A1X7LVN1</accession>
<comment type="subcellular location">
    <subcellularLocation>
        <location evidence="1">Cell inner membrane</location>
        <topology evidence="1">Multi-pass membrane protein</topology>
    </subcellularLocation>
    <subcellularLocation>
        <location evidence="8">Cell membrane</location>
        <topology evidence="8">Multi-pass membrane protein</topology>
    </subcellularLocation>
</comment>
<dbReference type="EMBL" id="FXAT01000010">
    <property type="protein sequence ID" value="SMG57948.1"/>
    <property type="molecule type" value="Genomic_DNA"/>
</dbReference>
<evidence type="ECO:0000313" key="10">
    <source>
        <dbReference type="EMBL" id="SMG57948.1"/>
    </source>
</evidence>
<evidence type="ECO:0000259" key="9">
    <source>
        <dbReference type="PROSITE" id="PS50928"/>
    </source>
</evidence>
<dbReference type="InterPro" id="IPR035906">
    <property type="entry name" value="MetI-like_sf"/>
</dbReference>
<dbReference type="CDD" id="cd06261">
    <property type="entry name" value="TM_PBP2"/>
    <property type="match status" value="1"/>
</dbReference>
<evidence type="ECO:0000313" key="11">
    <source>
        <dbReference type="Proteomes" id="UP000193228"/>
    </source>
</evidence>
<proteinExistence type="inferred from homology"/>
<keyword evidence="11" id="KW-1185">Reference proteome</keyword>
<keyword evidence="5 8" id="KW-0812">Transmembrane</keyword>
<name>A0A1X7LVN1_9BURK</name>
<dbReference type="RefSeq" id="WP_085488223.1">
    <property type="nucleotide sequence ID" value="NZ_FXAT01000010.1"/>
</dbReference>
<keyword evidence="6 8" id="KW-1133">Transmembrane helix</keyword>
<dbReference type="InterPro" id="IPR000515">
    <property type="entry name" value="MetI-like"/>
</dbReference>
<feature type="domain" description="ABC transmembrane type-1" evidence="9">
    <location>
        <begin position="68"/>
        <end position="254"/>
    </location>
</feature>
<feature type="transmembrane region" description="Helical" evidence="8">
    <location>
        <begin position="71"/>
        <end position="93"/>
    </location>
</feature>
<dbReference type="AlphaFoldDB" id="A0A1X7LVN1"/>
<comment type="similarity">
    <text evidence="8">Belongs to the binding-protein-dependent transport system permease family.</text>
</comment>
<dbReference type="PROSITE" id="PS50928">
    <property type="entry name" value="ABC_TM1"/>
    <property type="match status" value="1"/>
</dbReference>
<dbReference type="Gene3D" id="1.10.3720.10">
    <property type="entry name" value="MetI-like"/>
    <property type="match status" value="1"/>
</dbReference>
<sequence>MTPAVRHSGRTWLLPAYVALVLVFLILPVCLVIPMSVSETSYLKFPPTGFTLKWFASFFASPAWIGATLRSVAIGFWASLLATVLGTMTAFALRRSTRWDRLIGGAFLSPQVVPVIIVALGIMLIFNRFHLYGSMIGIVMAHGMLALPFVVINVATGLRQRGETLALAARVMGAGPFKAFWYVTLPSLRASIVTSAIFAFFVSFDELVVALFIMGRNETLPMRIWANVRDDLTPVVAAVATLLIFVTVLAVFLSEWVLHKPAREKQAG</sequence>
<gene>
    <name evidence="10" type="ORF">SAMN06265784_110133</name>
</gene>
<feature type="transmembrane region" description="Helical" evidence="8">
    <location>
        <begin position="190"/>
        <end position="214"/>
    </location>
</feature>
<dbReference type="Pfam" id="PF00528">
    <property type="entry name" value="BPD_transp_1"/>
    <property type="match status" value="1"/>
</dbReference>
<evidence type="ECO:0000256" key="6">
    <source>
        <dbReference type="ARBA" id="ARBA00022989"/>
    </source>
</evidence>
<evidence type="ECO:0000256" key="4">
    <source>
        <dbReference type="ARBA" id="ARBA00022519"/>
    </source>
</evidence>
<feature type="transmembrane region" description="Helical" evidence="8">
    <location>
        <begin position="235"/>
        <end position="258"/>
    </location>
</feature>
<dbReference type="PANTHER" id="PTHR43357">
    <property type="entry name" value="INNER MEMBRANE ABC TRANSPORTER PERMEASE PROTEIN YDCV"/>
    <property type="match status" value="1"/>
</dbReference>
<dbReference type="PANTHER" id="PTHR43357:SF4">
    <property type="entry name" value="INNER MEMBRANE ABC TRANSPORTER PERMEASE PROTEIN YDCV"/>
    <property type="match status" value="1"/>
</dbReference>
<feature type="transmembrane region" description="Helical" evidence="8">
    <location>
        <begin position="12"/>
        <end position="33"/>
    </location>
</feature>
<keyword evidence="4" id="KW-0997">Cell inner membrane</keyword>
<keyword evidence="3" id="KW-1003">Cell membrane</keyword>
<dbReference type="GO" id="GO:0005886">
    <property type="term" value="C:plasma membrane"/>
    <property type="evidence" value="ECO:0007669"/>
    <property type="project" value="UniProtKB-SubCell"/>
</dbReference>
<evidence type="ECO:0000256" key="8">
    <source>
        <dbReference type="RuleBase" id="RU363032"/>
    </source>
</evidence>